<evidence type="ECO:0000256" key="7">
    <source>
        <dbReference type="ARBA" id="ARBA00022840"/>
    </source>
</evidence>
<evidence type="ECO:0000256" key="8">
    <source>
        <dbReference type="ARBA" id="ARBA00047899"/>
    </source>
</evidence>
<comment type="caution">
    <text evidence="13">The sequence shown here is derived from an EMBL/GenBank/DDBJ whole genome shotgun (WGS) entry which is preliminary data.</text>
</comment>
<dbReference type="Gene3D" id="1.10.510.10">
    <property type="entry name" value="Transferase(Phosphotransferase) domain 1"/>
    <property type="match status" value="1"/>
</dbReference>
<dbReference type="SUPFAM" id="SSF56112">
    <property type="entry name" value="Protein kinase-like (PK-like)"/>
    <property type="match status" value="1"/>
</dbReference>
<feature type="compositionally biased region" description="Low complexity" evidence="11">
    <location>
        <begin position="504"/>
        <end position="513"/>
    </location>
</feature>
<dbReference type="PROSITE" id="PS50011">
    <property type="entry name" value="PROTEIN_KINASE_DOM"/>
    <property type="match status" value="1"/>
</dbReference>
<feature type="binding site" evidence="10">
    <location>
        <position position="53"/>
    </location>
    <ligand>
        <name>ATP</name>
        <dbReference type="ChEBI" id="CHEBI:30616"/>
    </ligand>
</feature>
<protein>
    <recommendedName>
        <fullName evidence="2">non-specific serine/threonine protein kinase</fullName>
        <ecNumber evidence="2">2.7.11.1</ecNumber>
    </recommendedName>
</protein>
<dbReference type="PANTHER" id="PTHR43671">
    <property type="entry name" value="SERINE/THREONINE-PROTEIN KINASE NEK"/>
    <property type="match status" value="1"/>
</dbReference>
<organism evidence="13 14">
    <name type="scientific">Inhella proteolytica</name>
    <dbReference type="NCBI Taxonomy" id="2795029"/>
    <lineage>
        <taxon>Bacteria</taxon>
        <taxon>Pseudomonadati</taxon>
        <taxon>Pseudomonadota</taxon>
        <taxon>Betaproteobacteria</taxon>
        <taxon>Burkholderiales</taxon>
        <taxon>Sphaerotilaceae</taxon>
        <taxon>Inhella</taxon>
    </lineage>
</organism>
<keyword evidence="4" id="KW-0808">Transferase</keyword>
<reference evidence="13" key="1">
    <citation type="submission" date="2020-12" db="EMBL/GenBank/DDBJ databases">
        <title>The genome sequence of Inhella sp. 1Y17.</title>
        <authorList>
            <person name="Liu Y."/>
        </authorList>
    </citation>
    <scope>NUCLEOTIDE SEQUENCE</scope>
    <source>
        <strain evidence="13">1Y17</strain>
    </source>
</reference>
<feature type="compositionally biased region" description="Low complexity" evidence="11">
    <location>
        <begin position="398"/>
        <end position="413"/>
    </location>
</feature>
<sequence length="618" mass="66371">MNDAGDSIFEDPNALPAGTRFGELEIIRTLGVGGFGIVYLAQDHALERRVAVKEYMPAQLAQRGNSDLVSVRSAQHRETFELGLRSFVNEARMLARFDHPSLLKVYRFWEANGTAYMVMPYLQGKTLKRIRDGLADPPSESWILKQVMPLLDALALLHDEKVYHRDISPDNILLPSDGGDPILLDFGAARRVIGDRTQTFTAIFKPSYAPIEQYGETTQLRQGPWTDIYALGAVLHFLLTGTPPPLATTRAVIDEFVPLANRSDWPGHSRHFRSAIDWALAVRPADRPRTVDELRKALLGERTMPLVKANVAQGLDGDDSTVVLERPKPRAKPDPAVPGDAFAPTQLVAPPRPTVEAVPVPSDKERTQPLGTEPGFEPTQPHSLADAASPAAPKPRQRAAASPPSPALEAAASGPARVAGRQRLWLGLALGAAALMLGGFWWLLQGRQAPSGPEGLVVSIEPAGRASEAGLAASQAASAAADPSIQPPVVAAASVPAESVATPASVPASASPARPVPPRPVAAASKPNVVSAAPPPRPVRQESPSPEPAAAARTEAPAPSLPSRPAGPQDPRAACGDRVLFALWRCMEQRCEEPAFAEHPECRQLAERRERRREQRGH</sequence>
<dbReference type="CDD" id="cd14014">
    <property type="entry name" value="STKc_PknB_like"/>
    <property type="match status" value="1"/>
</dbReference>
<dbReference type="PROSITE" id="PS00107">
    <property type="entry name" value="PROTEIN_KINASE_ATP"/>
    <property type="match status" value="1"/>
</dbReference>
<dbReference type="EMBL" id="JAEDAK010000001">
    <property type="protein sequence ID" value="MBH9575658.1"/>
    <property type="molecule type" value="Genomic_DNA"/>
</dbReference>
<keyword evidence="3" id="KW-0723">Serine/threonine-protein kinase</keyword>
<comment type="similarity">
    <text evidence="1">Belongs to the protein kinase superfamily. NEK Ser/Thr protein kinase family. NIMA subfamily.</text>
</comment>
<evidence type="ECO:0000256" key="11">
    <source>
        <dbReference type="SAM" id="MobiDB-lite"/>
    </source>
</evidence>
<keyword evidence="6 13" id="KW-0418">Kinase</keyword>
<feature type="region of interest" description="Disordered" evidence="11">
    <location>
        <begin position="318"/>
        <end position="413"/>
    </location>
</feature>
<dbReference type="Gene3D" id="3.30.200.20">
    <property type="entry name" value="Phosphorylase Kinase, domain 1"/>
    <property type="match status" value="1"/>
</dbReference>
<keyword evidence="5 10" id="KW-0547">Nucleotide-binding</keyword>
<evidence type="ECO:0000256" key="3">
    <source>
        <dbReference type="ARBA" id="ARBA00022527"/>
    </source>
</evidence>
<evidence type="ECO:0000256" key="5">
    <source>
        <dbReference type="ARBA" id="ARBA00022741"/>
    </source>
</evidence>
<dbReference type="InterPro" id="IPR000719">
    <property type="entry name" value="Prot_kinase_dom"/>
</dbReference>
<feature type="compositionally biased region" description="Low complexity" evidence="11">
    <location>
        <begin position="521"/>
        <end position="532"/>
    </location>
</feature>
<evidence type="ECO:0000256" key="10">
    <source>
        <dbReference type="PROSITE-ProRule" id="PRU10141"/>
    </source>
</evidence>
<dbReference type="Proteomes" id="UP000613266">
    <property type="component" value="Unassembled WGS sequence"/>
</dbReference>
<comment type="catalytic activity">
    <reaction evidence="9">
        <text>L-seryl-[protein] + ATP = O-phospho-L-seryl-[protein] + ADP + H(+)</text>
        <dbReference type="Rhea" id="RHEA:17989"/>
        <dbReference type="Rhea" id="RHEA-COMP:9863"/>
        <dbReference type="Rhea" id="RHEA-COMP:11604"/>
        <dbReference type="ChEBI" id="CHEBI:15378"/>
        <dbReference type="ChEBI" id="CHEBI:29999"/>
        <dbReference type="ChEBI" id="CHEBI:30616"/>
        <dbReference type="ChEBI" id="CHEBI:83421"/>
        <dbReference type="ChEBI" id="CHEBI:456216"/>
        <dbReference type="EC" id="2.7.11.1"/>
    </reaction>
</comment>
<proteinExistence type="inferred from homology"/>
<dbReference type="GO" id="GO:0005524">
    <property type="term" value="F:ATP binding"/>
    <property type="evidence" value="ECO:0007669"/>
    <property type="project" value="UniProtKB-UniRule"/>
</dbReference>
<dbReference type="InterPro" id="IPR011009">
    <property type="entry name" value="Kinase-like_dom_sf"/>
</dbReference>
<evidence type="ECO:0000256" key="2">
    <source>
        <dbReference type="ARBA" id="ARBA00012513"/>
    </source>
</evidence>
<feature type="region of interest" description="Disordered" evidence="11">
    <location>
        <begin position="595"/>
        <end position="618"/>
    </location>
</feature>
<evidence type="ECO:0000256" key="4">
    <source>
        <dbReference type="ARBA" id="ARBA00022679"/>
    </source>
</evidence>
<comment type="catalytic activity">
    <reaction evidence="8">
        <text>L-threonyl-[protein] + ATP = O-phospho-L-threonyl-[protein] + ADP + H(+)</text>
        <dbReference type="Rhea" id="RHEA:46608"/>
        <dbReference type="Rhea" id="RHEA-COMP:11060"/>
        <dbReference type="Rhea" id="RHEA-COMP:11605"/>
        <dbReference type="ChEBI" id="CHEBI:15378"/>
        <dbReference type="ChEBI" id="CHEBI:30013"/>
        <dbReference type="ChEBI" id="CHEBI:30616"/>
        <dbReference type="ChEBI" id="CHEBI:61977"/>
        <dbReference type="ChEBI" id="CHEBI:456216"/>
        <dbReference type="EC" id="2.7.11.1"/>
    </reaction>
</comment>
<dbReference type="RefSeq" id="WP_198109259.1">
    <property type="nucleotide sequence ID" value="NZ_JAEDAK010000001.1"/>
</dbReference>
<dbReference type="EC" id="2.7.11.1" evidence="2"/>
<evidence type="ECO:0000313" key="14">
    <source>
        <dbReference type="Proteomes" id="UP000613266"/>
    </source>
</evidence>
<name>A0A931NFI4_9BURK</name>
<feature type="compositionally biased region" description="Low complexity" evidence="11">
    <location>
        <begin position="542"/>
        <end position="558"/>
    </location>
</feature>
<evidence type="ECO:0000256" key="6">
    <source>
        <dbReference type="ARBA" id="ARBA00022777"/>
    </source>
</evidence>
<evidence type="ECO:0000313" key="13">
    <source>
        <dbReference type="EMBL" id="MBH9575658.1"/>
    </source>
</evidence>
<feature type="region of interest" description="Disordered" evidence="11">
    <location>
        <begin position="504"/>
        <end position="573"/>
    </location>
</feature>
<dbReference type="AlphaFoldDB" id="A0A931NFI4"/>
<dbReference type="PANTHER" id="PTHR43671:SF98">
    <property type="entry name" value="SERINE_THREONINE-PROTEIN KINASE NEK11"/>
    <property type="match status" value="1"/>
</dbReference>
<keyword evidence="14" id="KW-1185">Reference proteome</keyword>
<evidence type="ECO:0000256" key="1">
    <source>
        <dbReference type="ARBA" id="ARBA00010886"/>
    </source>
</evidence>
<evidence type="ECO:0000256" key="9">
    <source>
        <dbReference type="ARBA" id="ARBA00048679"/>
    </source>
</evidence>
<dbReference type="InterPro" id="IPR050660">
    <property type="entry name" value="NEK_Ser/Thr_kinase"/>
</dbReference>
<dbReference type="InterPro" id="IPR008266">
    <property type="entry name" value="Tyr_kinase_AS"/>
</dbReference>
<dbReference type="InterPro" id="IPR017441">
    <property type="entry name" value="Protein_kinase_ATP_BS"/>
</dbReference>
<gene>
    <name evidence="13" type="ORF">I7X39_01955</name>
</gene>
<dbReference type="GO" id="GO:0004674">
    <property type="term" value="F:protein serine/threonine kinase activity"/>
    <property type="evidence" value="ECO:0007669"/>
    <property type="project" value="UniProtKB-KW"/>
</dbReference>
<evidence type="ECO:0000259" key="12">
    <source>
        <dbReference type="PROSITE" id="PS50011"/>
    </source>
</evidence>
<feature type="domain" description="Protein kinase" evidence="12">
    <location>
        <begin position="24"/>
        <end position="299"/>
    </location>
</feature>
<dbReference type="PROSITE" id="PS00109">
    <property type="entry name" value="PROTEIN_KINASE_TYR"/>
    <property type="match status" value="1"/>
</dbReference>
<accession>A0A931NFI4</accession>
<dbReference type="Pfam" id="PF00069">
    <property type="entry name" value="Pkinase"/>
    <property type="match status" value="1"/>
</dbReference>
<keyword evidence="7 10" id="KW-0067">ATP-binding</keyword>